<comment type="caution">
    <text evidence="1">The sequence shown here is derived from an EMBL/GenBank/DDBJ whole genome shotgun (WGS) entry which is preliminary data.</text>
</comment>
<sequence length="115" mass="13228">MFVYFRDAVRDSSFSSSGSDVCSALSLRTLPFICNSVLDLKWRTTKLYRRSGPELKACQSAAFWLEQQRFAELLTSAERREGKVVHEPELKTRHLQRHSALLTSGDQLDHEIQIK</sequence>
<dbReference type="Proteomes" id="UP001482620">
    <property type="component" value="Unassembled WGS sequence"/>
</dbReference>
<name>A0ABV0VGA8_9TELE</name>
<reference evidence="1 2" key="1">
    <citation type="submission" date="2021-06" db="EMBL/GenBank/DDBJ databases">
        <authorList>
            <person name="Palmer J.M."/>
        </authorList>
    </citation>
    <scope>NUCLEOTIDE SEQUENCE [LARGE SCALE GENOMIC DNA]</scope>
    <source>
        <strain evidence="2">if_2019</strain>
        <tissue evidence="1">Muscle</tissue>
    </source>
</reference>
<proteinExistence type="predicted"/>
<dbReference type="EMBL" id="JAHRIQ010106834">
    <property type="protein sequence ID" value="MEQ2256300.1"/>
    <property type="molecule type" value="Genomic_DNA"/>
</dbReference>
<evidence type="ECO:0000313" key="2">
    <source>
        <dbReference type="Proteomes" id="UP001482620"/>
    </source>
</evidence>
<keyword evidence="2" id="KW-1185">Reference proteome</keyword>
<organism evidence="1 2">
    <name type="scientific">Ilyodon furcidens</name>
    <name type="common">goldbreast splitfin</name>
    <dbReference type="NCBI Taxonomy" id="33524"/>
    <lineage>
        <taxon>Eukaryota</taxon>
        <taxon>Metazoa</taxon>
        <taxon>Chordata</taxon>
        <taxon>Craniata</taxon>
        <taxon>Vertebrata</taxon>
        <taxon>Euteleostomi</taxon>
        <taxon>Actinopterygii</taxon>
        <taxon>Neopterygii</taxon>
        <taxon>Teleostei</taxon>
        <taxon>Neoteleostei</taxon>
        <taxon>Acanthomorphata</taxon>
        <taxon>Ovalentaria</taxon>
        <taxon>Atherinomorphae</taxon>
        <taxon>Cyprinodontiformes</taxon>
        <taxon>Goodeidae</taxon>
        <taxon>Ilyodon</taxon>
    </lineage>
</organism>
<gene>
    <name evidence="1" type="ORF">ILYODFUR_022903</name>
</gene>
<accession>A0ABV0VGA8</accession>
<protein>
    <submittedName>
        <fullName evidence="1">Uncharacterized protein</fullName>
    </submittedName>
</protein>
<evidence type="ECO:0000313" key="1">
    <source>
        <dbReference type="EMBL" id="MEQ2256300.1"/>
    </source>
</evidence>